<dbReference type="Pfam" id="PF00027">
    <property type="entry name" value="cNMP_binding"/>
    <property type="match status" value="1"/>
</dbReference>
<dbReference type="RefSeq" id="WP_213035444.1">
    <property type="nucleotide sequence ID" value="NZ_CAJNBL010000007.1"/>
</dbReference>
<accession>A0A2X0QRK5</accession>
<dbReference type="SUPFAM" id="SSF51206">
    <property type="entry name" value="cAMP-binding domain-like"/>
    <property type="match status" value="1"/>
</dbReference>
<evidence type="ECO:0000313" key="2">
    <source>
        <dbReference type="EMBL" id="CAE6701729.1"/>
    </source>
</evidence>
<dbReference type="Gene3D" id="2.60.120.10">
    <property type="entry name" value="Jelly Rolls"/>
    <property type="match status" value="1"/>
</dbReference>
<reference evidence="2" key="2">
    <citation type="submission" date="2021-02" db="EMBL/GenBank/DDBJ databases">
        <authorList>
            <person name="Han P."/>
        </authorList>
    </citation>
    <scope>NUCLEOTIDE SEQUENCE</scope>
    <source>
        <strain evidence="2">Candidatus Nitrotoga sp. ZN8</strain>
    </source>
</reference>
<evidence type="ECO:0000259" key="1">
    <source>
        <dbReference type="PROSITE" id="PS50042"/>
    </source>
</evidence>
<proteinExistence type="predicted"/>
<feature type="domain" description="Cyclic nucleotide-binding" evidence="1">
    <location>
        <begin position="16"/>
        <end position="139"/>
    </location>
</feature>
<evidence type="ECO:0000313" key="3">
    <source>
        <dbReference type="EMBL" id="SPS04683.1"/>
    </source>
</evidence>
<evidence type="ECO:0000313" key="4">
    <source>
        <dbReference type="Proteomes" id="UP000675882"/>
    </source>
</evidence>
<gene>
    <name evidence="3" type="ORF">NITFAB_0272</name>
    <name evidence="2" type="ORF">NTGZN8_150079</name>
</gene>
<dbReference type="InterPro" id="IPR014710">
    <property type="entry name" value="RmlC-like_jellyroll"/>
</dbReference>
<dbReference type="AlphaFoldDB" id="A0A2X0QRK5"/>
<name>A0A2X0QRK5_9PROT</name>
<dbReference type="EMBL" id="CAJNBL010000007">
    <property type="protein sequence ID" value="CAE6701729.1"/>
    <property type="molecule type" value="Genomic_DNA"/>
</dbReference>
<dbReference type="SMART" id="SM00100">
    <property type="entry name" value="cNMP"/>
    <property type="match status" value="1"/>
</dbReference>
<dbReference type="CDD" id="cd00038">
    <property type="entry name" value="CAP_ED"/>
    <property type="match status" value="1"/>
</dbReference>
<keyword evidence="4" id="KW-1185">Reference proteome</keyword>
<reference evidence="3" key="1">
    <citation type="submission" date="2018-05" db="EMBL/GenBank/DDBJ databases">
        <authorList>
            <person name="Lanie J.A."/>
            <person name="Ng W.-L."/>
            <person name="Kazmierczak K.M."/>
            <person name="Andrzejewski T.M."/>
            <person name="Davidsen T.M."/>
            <person name="Wayne K.J."/>
            <person name="Tettelin H."/>
            <person name="Glass J.I."/>
            <person name="Rusch D."/>
            <person name="Podicherti R."/>
            <person name="Tsui H.-C.T."/>
            <person name="Winkler M.E."/>
        </authorList>
    </citation>
    <scope>NUCLEOTIDE SEQUENCE</scope>
    <source>
        <strain evidence="3">KNB</strain>
    </source>
</reference>
<dbReference type="EMBL" id="LS423452">
    <property type="protein sequence ID" value="SPS04683.1"/>
    <property type="molecule type" value="Genomic_DNA"/>
</dbReference>
<protein>
    <submittedName>
        <fullName evidence="2 3">Transcriptional regulator, Crp/Fnr family</fullName>
    </submittedName>
</protein>
<dbReference type="Proteomes" id="UP000675882">
    <property type="component" value="Unassembled WGS sequence"/>
</dbReference>
<organism evidence="3">
    <name type="scientific">Candidatus Nitrotoga fabula</name>
    <dbReference type="NCBI Taxonomy" id="2182327"/>
    <lineage>
        <taxon>Bacteria</taxon>
        <taxon>Pseudomonadati</taxon>
        <taxon>Pseudomonadota</taxon>
        <taxon>Betaproteobacteria</taxon>
        <taxon>Nitrosomonadales</taxon>
        <taxon>Gallionellaceae</taxon>
        <taxon>Candidatus Nitrotoga</taxon>
    </lineage>
</organism>
<dbReference type="InterPro" id="IPR018490">
    <property type="entry name" value="cNMP-bd_dom_sf"/>
</dbReference>
<dbReference type="PROSITE" id="PS50042">
    <property type="entry name" value="CNMP_BINDING_3"/>
    <property type="match status" value="1"/>
</dbReference>
<sequence length="165" mass="18094">MMTEDLILETLRNSTLTEELRDAEIELLAGVVKVQEYKAGEFLLQPGNSSLRNTLMILAAGKVEATASLEGEKATLHLLQPGDLAGIITFVGGTAAQISATVVAKSDSKMLLLERSSLESFLSTNPAIVYYVMRGIVRHVHGIVRRMNMQSLEMSNYIHQQGGRY</sequence>
<dbReference type="InterPro" id="IPR000595">
    <property type="entry name" value="cNMP-bd_dom"/>
</dbReference>